<dbReference type="PANTHER" id="PTHR41795:SF1">
    <property type="entry name" value="EXOPOLYSACCHARIDE SYNTHESIS PROTEIN"/>
    <property type="match status" value="1"/>
</dbReference>
<keyword evidence="2" id="KW-1133">Transmembrane helix</keyword>
<organism evidence="3 4">
    <name type="scientific">Granulibacter bethesdensis</name>
    <dbReference type="NCBI Taxonomy" id="364410"/>
    <lineage>
        <taxon>Bacteria</taxon>
        <taxon>Pseudomonadati</taxon>
        <taxon>Pseudomonadota</taxon>
        <taxon>Alphaproteobacteria</taxon>
        <taxon>Acetobacterales</taxon>
        <taxon>Acetobacteraceae</taxon>
        <taxon>Granulibacter</taxon>
    </lineage>
</organism>
<reference evidence="4" key="1">
    <citation type="submission" date="2016-11" db="EMBL/GenBank/DDBJ databases">
        <title>Comparative genomic and phenotypic analysis of Granulibacter bethesdensis clinical isolates from patients with chronic granulomatous disease.</title>
        <authorList>
            <person name="Zarember K.A."/>
            <person name="Porcella S.F."/>
            <person name="Chu J."/>
            <person name="Ding L."/>
            <person name="Dahlstrom E."/>
            <person name="Barbian K."/>
            <person name="Martens C."/>
            <person name="Sykora L."/>
            <person name="Kramer S."/>
            <person name="Pettinato A.M."/>
            <person name="Hong H."/>
            <person name="Wald G."/>
            <person name="Berg L.J."/>
            <person name="Rogge L.S."/>
            <person name="Greenberg D.E."/>
            <person name="Falcone E.L."/>
            <person name="Neves J.F."/>
            <person name="Simoes M.J."/>
            <person name="Casal M."/>
            <person name="Rodriguez-Lopez F.C."/>
            <person name="Zelazny A."/>
            <person name="Gallin J.I."/>
            <person name="Holland S.M."/>
        </authorList>
    </citation>
    <scope>NUCLEOTIDE SEQUENCE [LARGE SCALE GENOMIC DNA]</scope>
    <source>
        <strain evidence="4">NIH9.1</strain>
    </source>
</reference>
<feature type="transmembrane region" description="Helical" evidence="2">
    <location>
        <begin position="185"/>
        <end position="215"/>
    </location>
</feature>
<evidence type="ECO:0000313" key="4">
    <source>
        <dbReference type="Proteomes" id="UP000182373"/>
    </source>
</evidence>
<dbReference type="PIRSF" id="PIRSF033239">
    <property type="entry name" value="ExoD"/>
    <property type="match status" value="1"/>
</dbReference>
<evidence type="ECO:0000313" key="3">
    <source>
        <dbReference type="EMBL" id="APH54097.1"/>
    </source>
</evidence>
<feature type="region of interest" description="Disordered" evidence="1">
    <location>
        <begin position="1"/>
        <end position="21"/>
    </location>
</feature>
<gene>
    <name evidence="3" type="ORF">GbCGDNIH9_0845</name>
</gene>
<dbReference type="Pfam" id="PF06055">
    <property type="entry name" value="ExoD"/>
    <property type="match status" value="1"/>
</dbReference>
<keyword evidence="2" id="KW-0472">Membrane</keyword>
<proteinExistence type="predicted"/>
<evidence type="ECO:0000256" key="1">
    <source>
        <dbReference type="SAM" id="MobiDB-lite"/>
    </source>
</evidence>
<dbReference type="EMBL" id="CP018191">
    <property type="protein sequence ID" value="APH54097.1"/>
    <property type="molecule type" value="Genomic_DNA"/>
</dbReference>
<accession>A0AAC9KBZ0</accession>
<dbReference type="AlphaFoldDB" id="A0AAC9KBZ0"/>
<feature type="transmembrane region" description="Helical" evidence="2">
    <location>
        <begin position="147"/>
        <end position="173"/>
    </location>
</feature>
<dbReference type="Proteomes" id="UP000182373">
    <property type="component" value="Chromosome"/>
</dbReference>
<dbReference type="PANTHER" id="PTHR41795">
    <property type="entry name" value="EXOPOLYSACCHARIDE SYNTHESIS PROTEIN"/>
    <property type="match status" value="1"/>
</dbReference>
<name>A0AAC9KBZ0_9PROT</name>
<sequence>MSPSSATSPPSGPSSGPPSRQSNLVKNLYGIVDGSADPASSRIGLGALSDHAGSSGPGLILLLLGLAMLIPGPAPVFGAATCIISISLIIRGDHLWMPDFLRRRSMARHDINAVLKRLERPLNWLGRHSRPGWLWAMDGIWQKLTGLACLSNAILIILPIPLGNMLPAAAMLVSATGVFVQDGRWIAVGWFMTLVALVADIALVMLGYTAILHLIGLAS</sequence>
<feature type="transmembrane region" description="Helical" evidence="2">
    <location>
        <begin position="76"/>
        <end position="96"/>
    </location>
</feature>
<keyword evidence="2" id="KW-0812">Transmembrane</keyword>
<protein>
    <submittedName>
        <fullName evidence="3">Exopolysaccharide synthesis protein</fullName>
    </submittedName>
</protein>
<dbReference type="InterPro" id="IPR010331">
    <property type="entry name" value="ExoD"/>
</dbReference>
<evidence type="ECO:0000256" key="2">
    <source>
        <dbReference type="SAM" id="Phobius"/>
    </source>
</evidence>